<dbReference type="EMBL" id="CP007490">
    <property type="protein sequence ID" value="AIC47724.1"/>
    <property type="molecule type" value="Genomic_DNA"/>
</dbReference>
<evidence type="ECO:0000256" key="5">
    <source>
        <dbReference type="ARBA" id="ARBA00022741"/>
    </source>
</evidence>
<dbReference type="STRING" id="529884.Rhola_00009220"/>
<dbReference type="Gene3D" id="3.40.50.300">
    <property type="entry name" value="P-loop containing nucleotide triphosphate hydrolases"/>
    <property type="match status" value="2"/>
</dbReference>
<comment type="subcellular location">
    <subcellularLocation>
        <location evidence="1">Cell membrane</location>
        <topology evidence="1">Peripheral membrane protein</topology>
    </subcellularLocation>
</comment>
<dbReference type="GO" id="GO:0005524">
    <property type="term" value="F:ATP binding"/>
    <property type="evidence" value="ECO:0007669"/>
    <property type="project" value="UniProtKB-KW"/>
</dbReference>
<gene>
    <name evidence="10" type="ORF">Rhola_00009220</name>
</gene>
<keyword evidence="3" id="KW-0813">Transport</keyword>
<dbReference type="Proteomes" id="UP000067708">
    <property type="component" value="Chromosome"/>
</dbReference>
<reference evidence="10 11" key="1">
    <citation type="journal article" date="2014" name="Int. J. Syst. Evol. Microbiol.">
        <title>Rhodoluna lacicola gen. nov., sp. nov., a planktonic freshwater bacterium with stream-lined genome.</title>
        <authorList>
            <person name="Hahn M."/>
            <person name="Schmidt J."/>
            <person name="Taipale S.J."/>
            <person name="Doolittle W.F."/>
            <person name="Koll U."/>
        </authorList>
    </citation>
    <scope>NUCLEOTIDE SEQUENCE [LARGE SCALE GENOMIC DNA]</scope>
    <source>
        <strain evidence="10 11">MWH-Ta8</strain>
    </source>
</reference>
<dbReference type="AlphaFoldDB" id="A0A060JNG3"/>
<dbReference type="GO" id="GO:0043190">
    <property type="term" value="C:ATP-binding cassette (ABC) transporter complex"/>
    <property type="evidence" value="ECO:0007669"/>
    <property type="project" value="TreeGrafter"/>
</dbReference>
<feature type="domain" description="AAA+ ATPase" evidence="9">
    <location>
        <begin position="312"/>
        <end position="497"/>
    </location>
</feature>
<evidence type="ECO:0000256" key="6">
    <source>
        <dbReference type="ARBA" id="ARBA00022840"/>
    </source>
</evidence>
<evidence type="ECO:0000256" key="8">
    <source>
        <dbReference type="ARBA" id="ARBA00023136"/>
    </source>
</evidence>
<protein>
    <submittedName>
        <fullName evidence="10">ATPase component of various ABC-type transport systems, containing duplicated ATPase</fullName>
    </submittedName>
</protein>
<dbReference type="InterPro" id="IPR003439">
    <property type="entry name" value="ABC_transporter-like_ATP-bd"/>
</dbReference>
<proteinExistence type="inferred from homology"/>
<dbReference type="GO" id="GO:0042626">
    <property type="term" value="F:ATPase-coupled transmembrane transporter activity"/>
    <property type="evidence" value="ECO:0007669"/>
    <property type="project" value="TreeGrafter"/>
</dbReference>
<organism evidence="10 11">
    <name type="scientific">Rhodoluna lacicola</name>
    <dbReference type="NCBI Taxonomy" id="529884"/>
    <lineage>
        <taxon>Bacteria</taxon>
        <taxon>Bacillati</taxon>
        <taxon>Actinomycetota</taxon>
        <taxon>Actinomycetes</taxon>
        <taxon>Micrococcales</taxon>
        <taxon>Microbacteriaceae</taxon>
        <taxon>Luna cluster</taxon>
        <taxon>Luna-1 subcluster</taxon>
        <taxon>Rhodoluna</taxon>
    </lineage>
</organism>
<evidence type="ECO:0000256" key="7">
    <source>
        <dbReference type="ARBA" id="ARBA00022967"/>
    </source>
</evidence>
<dbReference type="InterPro" id="IPR050095">
    <property type="entry name" value="ECF_ABC_transporter_ATP-bd"/>
</dbReference>
<keyword evidence="7" id="KW-1278">Translocase</keyword>
<keyword evidence="4" id="KW-1003">Cell membrane</keyword>
<evidence type="ECO:0000313" key="11">
    <source>
        <dbReference type="Proteomes" id="UP000067708"/>
    </source>
</evidence>
<dbReference type="HOGENOM" id="CLU_000604_86_7_11"/>
<accession>A0A060JNG3</accession>
<evidence type="ECO:0000256" key="3">
    <source>
        <dbReference type="ARBA" id="ARBA00022448"/>
    </source>
</evidence>
<comment type="similarity">
    <text evidence="2">Belongs to the ABC transporter superfamily.</text>
</comment>
<dbReference type="InterPro" id="IPR015856">
    <property type="entry name" value="ABC_transpr_CbiO/EcfA_su"/>
</dbReference>
<dbReference type="Pfam" id="PF00005">
    <property type="entry name" value="ABC_tran"/>
    <property type="match status" value="2"/>
</dbReference>
<dbReference type="OrthoDB" id="501320at2"/>
<dbReference type="PANTHER" id="PTHR43553">
    <property type="entry name" value="HEAVY METAL TRANSPORTER"/>
    <property type="match status" value="1"/>
</dbReference>
<keyword evidence="6" id="KW-0067">ATP-binding</keyword>
<dbReference type="InterPro" id="IPR003593">
    <property type="entry name" value="AAA+_ATPase"/>
</dbReference>
<dbReference type="CDD" id="cd03225">
    <property type="entry name" value="ABC_cobalt_CbiO_domain1"/>
    <property type="match status" value="1"/>
</dbReference>
<feature type="domain" description="AAA+ ATPase" evidence="9">
    <location>
        <begin position="28"/>
        <end position="219"/>
    </location>
</feature>
<dbReference type="PROSITE" id="PS00211">
    <property type="entry name" value="ABC_TRANSPORTER_1"/>
    <property type="match status" value="1"/>
</dbReference>
<dbReference type="PANTHER" id="PTHR43553:SF27">
    <property type="entry name" value="ENERGY-COUPLING FACTOR TRANSPORTER ATP-BINDING PROTEIN ECFA2"/>
    <property type="match status" value="1"/>
</dbReference>
<evidence type="ECO:0000256" key="4">
    <source>
        <dbReference type="ARBA" id="ARBA00022475"/>
    </source>
</evidence>
<sequence>MLRISQLSFSYSTTEEAVIKRASLNFNEGEFSLVIGPTGSGKTTLLKTICRLAPNFTGGKFEGEIWLDDTEVSQSQPNQIAELIGYVGQNPELGFVTQTVREELAYGMEQLGFEVEAMQERISTFASLLELSDLLDANLSDISGGEQQRVAIGAALTAGQKILLLDEPTSALDPEIADKTIKLLRRLASETATTVILSEHRIERVLEFVDSVVQVQTDGRVIKAAASLTNFDNRTEPPIFSLGKKLGWQPLELTLEKAKQRWQQNSKSYSTSIDKGTKQDHDSNLDVATVHDLSVSYGSLQAVVSVSFSARAGTLTALMGSNGSGKSSALWGIQGTKPSADAKVSGQVLIKNQDPAIQGIAERLELVAMVPQKASDLLFLNSLGRELGESDATSESEPGTTAKIFEKLAGRINPAIHPRDLSTGQQIALVLASQLVKGASLILLDEPTRGLDYIAKRELAETIGKLKSQGKAVIMASHDVEFVAEIGDQVLILESGRVVNSGTPTQVLSPGSKYSPQLTEITQTPGVFRLDQIAVKNV</sequence>
<dbReference type="eggNOG" id="COG3845">
    <property type="taxonomic scope" value="Bacteria"/>
</dbReference>
<keyword evidence="5" id="KW-0547">Nucleotide-binding</keyword>
<dbReference type="InterPro" id="IPR027417">
    <property type="entry name" value="P-loop_NTPase"/>
</dbReference>
<dbReference type="SMART" id="SM00382">
    <property type="entry name" value="AAA"/>
    <property type="match status" value="2"/>
</dbReference>
<evidence type="ECO:0000256" key="2">
    <source>
        <dbReference type="ARBA" id="ARBA00005417"/>
    </source>
</evidence>
<dbReference type="InterPro" id="IPR017871">
    <property type="entry name" value="ABC_transporter-like_CS"/>
</dbReference>
<dbReference type="RefSeq" id="WP_038504005.1">
    <property type="nucleotide sequence ID" value="NZ_CP007490.1"/>
</dbReference>
<dbReference type="KEGG" id="rla:Rhola_00009220"/>
<evidence type="ECO:0000313" key="10">
    <source>
        <dbReference type="EMBL" id="AIC47724.1"/>
    </source>
</evidence>
<keyword evidence="11" id="KW-1185">Reference proteome</keyword>
<evidence type="ECO:0000256" key="1">
    <source>
        <dbReference type="ARBA" id="ARBA00004202"/>
    </source>
</evidence>
<keyword evidence="8" id="KW-0472">Membrane</keyword>
<dbReference type="GO" id="GO:0016887">
    <property type="term" value="F:ATP hydrolysis activity"/>
    <property type="evidence" value="ECO:0007669"/>
    <property type="project" value="InterPro"/>
</dbReference>
<name>A0A060JNG3_9MICO</name>
<evidence type="ECO:0000259" key="9">
    <source>
        <dbReference type="SMART" id="SM00382"/>
    </source>
</evidence>
<dbReference type="SUPFAM" id="SSF52540">
    <property type="entry name" value="P-loop containing nucleoside triphosphate hydrolases"/>
    <property type="match status" value="2"/>
</dbReference>